<accession>A0A2G9C6S7</accession>
<feature type="transmembrane region" description="Helical" evidence="1">
    <location>
        <begin position="252"/>
        <end position="275"/>
    </location>
</feature>
<reference evidence="2 3" key="1">
    <citation type="submission" date="2017-11" db="EMBL/GenBank/DDBJ databases">
        <title>Draft genome sequence of Mitsuaria sp. HWN-4.</title>
        <authorList>
            <person name="Gundlapally S.R."/>
        </authorList>
    </citation>
    <scope>NUCLEOTIDE SEQUENCE [LARGE SCALE GENOMIC DNA]</scope>
    <source>
        <strain evidence="2 3">HWN-4</strain>
    </source>
</reference>
<sequence length="282" mass="30833">MTAAEQEASTDRIDAIAEYFSSKWRDCPPIHVVPTAADLPFPAPSDAEGASRRGETFLVAGALDQRRAVEVIAHEVVGHHGLRRTLGGAWRSFLASTLDGTRRDPALRATRQRIEQIYAADGGTVALPPMKLADEIAATIAERSIDPRTGEMAVARPLQKQAAAVAGHVAREVLLLDRAVCADQLQGTVLLAERQLRVGGTFLGWRRRIAGWYAGFMAYKFDPNARPMSLQEAQDLLRAENTRLKNKDENGIVLQVLALAAIVVFFVGYLAWAGIKTFGWLH</sequence>
<organism evidence="2 3">
    <name type="scientific">Roseateles chitinivorans</name>
    <dbReference type="NCBI Taxonomy" id="2917965"/>
    <lineage>
        <taxon>Bacteria</taxon>
        <taxon>Pseudomonadati</taxon>
        <taxon>Pseudomonadota</taxon>
        <taxon>Betaproteobacteria</taxon>
        <taxon>Burkholderiales</taxon>
        <taxon>Sphaerotilaceae</taxon>
        <taxon>Roseateles</taxon>
    </lineage>
</organism>
<keyword evidence="3" id="KW-1185">Reference proteome</keyword>
<gene>
    <name evidence="2" type="ORF">CS062_16265</name>
</gene>
<dbReference type="EMBL" id="PEOG01000045">
    <property type="protein sequence ID" value="PIM52108.1"/>
    <property type="molecule type" value="Genomic_DNA"/>
</dbReference>
<keyword evidence="1" id="KW-1133">Transmembrane helix</keyword>
<name>A0A2G9C6S7_9BURK</name>
<proteinExistence type="predicted"/>
<dbReference type="Proteomes" id="UP000231501">
    <property type="component" value="Unassembled WGS sequence"/>
</dbReference>
<evidence type="ECO:0000313" key="2">
    <source>
        <dbReference type="EMBL" id="PIM52108.1"/>
    </source>
</evidence>
<comment type="caution">
    <text evidence="2">The sequence shown here is derived from an EMBL/GenBank/DDBJ whole genome shotgun (WGS) entry which is preliminary data.</text>
</comment>
<evidence type="ECO:0000256" key="1">
    <source>
        <dbReference type="SAM" id="Phobius"/>
    </source>
</evidence>
<protein>
    <submittedName>
        <fullName evidence="2">Uncharacterized protein</fullName>
    </submittedName>
</protein>
<keyword evidence="1" id="KW-0812">Transmembrane</keyword>
<keyword evidence="1" id="KW-0472">Membrane</keyword>
<dbReference type="AlphaFoldDB" id="A0A2G9C6S7"/>
<evidence type="ECO:0000313" key="3">
    <source>
        <dbReference type="Proteomes" id="UP000231501"/>
    </source>
</evidence>